<keyword evidence="1" id="KW-0472">Membrane</keyword>
<evidence type="ECO:0000256" key="1">
    <source>
        <dbReference type="SAM" id="Phobius"/>
    </source>
</evidence>
<gene>
    <name evidence="2" type="ORF">NCTC10797_04756</name>
</gene>
<feature type="transmembrane region" description="Helical" evidence="1">
    <location>
        <begin position="52"/>
        <end position="73"/>
    </location>
</feature>
<name>A0A4U8W6Q1_9NOCA</name>
<reference evidence="2 3" key="1">
    <citation type="submission" date="2019-02" db="EMBL/GenBank/DDBJ databases">
        <authorList>
            <consortium name="Pathogen Informatics"/>
        </authorList>
    </citation>
    <scope>NUCLEOTIDE SEQUENCE [LARGE SCALE GENOMIC DNA]</scope>
    <source>
        <strain evidence="2 3">3012STDY6756504</strain>
    </source>
</reference>
<protein>
    <submittedName>
        <fullName evidence="2">Uncharacterized protein</fullName>
    </submittedName>
</protein>
<dbReference type="EMBL" id="LR215973">
    <property type="protein sequence ID" value="VFB00946.1"/>
    <property type="molecule type" value="Genomic_DNA"/>
</dbReference>
<feature type="transmembrane region" description="Helical" evidence="1">
    <location>
        <begin position="85"/>
        <end position="104"/>
    </location>
</feature>
<keyword evidence="1" id="KW-0812">Transmembrane</keyword>
<proteinExistence type="predicted"/>
<dbReference type="Proteomes" id="UP000290439">
    <property type="component" value="Chromosome"/>
</dbReference>
<sequence length="167" mass="17444">MTGTAFLVDTRSTRPRAVSVAFTALMAALLCGLAEALARAAIELERPDADLAALATGSVLRLTIYLVVAAIAVRMARGDRRARSALAVGIGVLGTVSLIIEPVRALLSAEHVGDPVTEVDVSDVAIGLMRAGHIVAVLVAVPAMYSPAASRWFRVGTRLRSVSGYHL</sequence>
<evidence type="ECO:0000313" key="3">
    <source>
        <dbReference type="Proteomes" id="UP000290439"/>
    </source>
</evidence>
<accession>A0A4U8W6Q1</accession>
<keyword evidence="1" id="KW-1133">Transmembrane helix</keyword>
<dbReference type="RefSeq" id="WP_130918646.1">
    <property type="nucleotide sequence ID" value="NZ_LR215973.1"/>
</dbReference>
<feature type="transmembrane region" description="Helical" evidence="1">
    <location>
        <begin position="124"/>
        <end position="145"/>
    </location>
</feature>
<dbReference type="AlphaFoldDB" id="A0A4U8W6Q1"/>
<organism evidence="2 3">
    <name type="scientific">Nocardia cyriacigeorgica</name>
    <dbReference type="NCBI Taxonomy" id="135487"/>
    <lineage>
        <taxon>Bacteria</taxon>
        <taxon>Bacillati</taxon>
        <taxon>Actinomycetota</taxon>
        <taxon>Actinomycetes</taxon>
        <taxon>Mycobacteriales</taxon>
        <taxon>Nocardiaceae</taxon>
        <taxon>Nocardia</taxon>
    </lineage>
</organism>
<evidence type="ECO:0000313" key="2">
    <source>
        <dbReference type="EMBL" id="VFB00946.1"/>
    </source>
</evidence>